<evidence type="ECO:0000313" key="4">
    <source>
        <dbReference type="Proteomes" id="UP001556692"/>
    </source>
</evidence>
<evidence type="ECO:0000256" key="1">
    <source>
        <dbReference type="PROSITE-ProRule" id="PRU00169"/>
    </source>
</evidence>
<organism evidence="3 4">
    <name type="scientific">Aquibium pacificus</name>
    <dbReference type="NCBI Taxonomy" id="3153579"/>
    <lineage>
        <taxon>Bacteria</taxon>
        <taxon>Pseudomonadati</taxon>
        <taxon>Pseudomonadota</taxon>
        <taxon>Alphaproteobacteria</taxon>
        <taxon>Hyphomicrobiales</taxon>
        <taxon>Phyllobacteriaceae</taxon>
        <taxon>Aquibium</taxon>
    </lineage>
</organism>
<dbReference type="Gene3D" id="1.10.1740.10">
    <property type="match status" value="1"/>
</dbReference>
<proteinExistence type="predicted"/>
<reference evidence="3 4" key="1">
    <citation type="submission" date="2024-05" db="EMBL/GenBank/DDBJ databases">
        <authorList>
            <person name="Jiang F."/>
        </authorList>
    </citation>
    <scope>NUCLEOTIDE SEQUENCE [LARGE SCALE GENOMIC DNA]</scope>
    <source>
        <strain evidence="3 4">LZ166</strain>
    </source>
</reference>
<dbReference type="PROSITE" id="PS50110">
    <property type="entry name" value="RESPONSE_REGULATORY"/>
    <property type="match status" value="1"/>
</dbReference>
<dbReference type="SUPFAM" id="SSF52172">
    <property type="entry name" value="CheY-like"/>
    <property type="match status" value="1"/>
</dbReference>
<dbReference type="SMART" id="SM00448">
    <property type="entry name" value="REC"/>
    <property type="match status" value="1"/>
</dbReference>
<dbReference type="InterPro" id="IPR011006">
    <property type="entry name" value="CheY-like_superfamily"/>
</dbReference>
<dbReference type="EMBL" id="JBDPGJ010000004">
    <property type="protein sequence ID" value="MEX0407629.1"/>
    <property type="molecule type" value="Genomic_DNA"/>
</dbReference>
<gene>
    <name evidence="3" type="ORF">ABGN05_18375</name>
</gene>
<feature type="domain" description="Response regulatory" evidence="2">
    <location>
        <begin position="8"/>
        <end position="116"/>
    </location>
</feature>
<evidence type="ECO:0000313" key="3">
    <source>
        <dbReference type="EMBL" id="MEX0407629.1"/>
    </source>
</evidence>
<keyword evidence="4" id="KW-1185">Reference proteome</keyword>
<dbReference type="InterPro" id="IPR001789">
    <property type="entry name" value="Sig_transdc_resp-reg_receiver"/>
</dbReference>
<dbReference type="Proteomes" id="UP001556692">
    <property type="component" value="Unassembled WGS sequence"/>
</dbReference>
<feature type="modified residue" description="4-aspartylphosphate" evidence="1">
    <location>
        <position position="56"/>
    </location>
</feature>
<dbReference type="Gene3D" id="3.40.50.2300">
    <property type="match status" value="1"/>
</dbReference>
<keyword evidence="1" id="KW-0597">Phosphoprotein</keyword>
<evidence type="ECO:0000259" key="2">
    <source>
        <dbReference type="PROSITE" id="PS50110"/>
    </source>
</evidence>
<dbReference type="RefSeq" id="WP_367955505.1">
    <property type="nucleotide sequence ID" value="NZ_JBDPGJ010000004.1"/>
</dbReference>
<name>A0ABV3SLP2_9HYPH</name>
<protein>
    <submittedName>
        <fullName evidence="3">Response regulator</fullName>
    </submittedName>
</protein>
<comment type="caution">
    <text evidence="3">The sequence shown here is derived from an EMBL/GenBank/DDBJ whole genome shotgun (WGS) entry which is preliminary data.</text>
</comment>
<accession>A0ABV3SLP2</accession>
<sequence length="200" mass="21952">MPNLEGMRILIAEDEYLLADDLTRYFEASGAKVLGPAPTVERARKLLPMAQAAILDVNLNGEYVFPLADELAQRGVPFVFFTAHDEVALPERFRFVSSLTKPSGWSQVIDALMNQIRHGPGGERASLIPSHDDVAALLPKLRLSARLMLLDPSAADRLVEQTLEQAVTEIGVRPAGISTASWLNALMEKTLVSRGRDLLH</sequence>